<keyword evidence="1" id="KW-0472">Membrane</keyword>
<evidence type="ECO:0000313" key="2">
    <source>
        <dbReference type="EMBL" id="MBN8195788.1"/>
    </source>
</evidence>
<dbReference type="Proteomes" id="UP000664405">
    <property type="component" value="Unassembled WGS sequence"/>
</dbReference>
<keyword evidence="1" id="KW-1133">Transmembrane helix</keyword>
<sequence>MKNKNEAKTKIYVVCTRFFQIFIVLCLVGGFADITIPIIEYSMSAIEKKVSETQRPSVVEPGSVNDIVEEWPALSVSRMPGIEGALKEYHSAKINISADGMRSNGPLPRQDVKSTVLLLGSSPAWGYRIADHQTLSAHLERNLINTRVENYAGLAQNLRGNILRWYSLSQNEKKPDLVIISGASTDIGLNCSAFYNIQNSRNNNHDSKNLYYNLYRKFWKGDIENHEDFICDSELNQNLAVQQSILAVKNAVSFARQQGIPFYLVYLPTPYDGYDPKDPIMDIRNIHSHLSTKQHVFKLYHEILKEMEVPELIDLSQFLPADGTYFLDKGSHLSENGNKLIAAKISDRIRQDFPSIFD</sequence>
<gene>
    <name evidence="2" type="ORF">JF547_04830</name>
</gene>
<dbReference type="RefSeq" id="WP_206926772.1">
    <property type="nucleotide sequence ID" value="NZ_JAEKJW010000001.1"/>
</dbReference>
<keyword evidence="1" id="KW-0812">Transmembrane</keyword>
<name>A0A8I1SI52_9PROT</name>
<proteinExistence type="predicted"/>
<feature type="transmembrane region" description="Helical" evidence="1">
    <location>
        <begin position="12"/>
        <end position="32"/>
    </location>
</feature>
<reference evidence="2" key="1">
    <citation type="submission" date="2020-12" db="EMBL/GenBank/DDBJ databases">
        <title>Oil enriched cultivation method for isolating marine PHA-producing bacteria.</title>
        <authorList>
            <person name="Zheng W."/>
            <person name="Yu S."/>
            <person name="Huang Y."/>
        </authorList>
    </citation>
    <scope>NUCLEOTIDE SEQUENCE</scope>
    <source>
        <strain evidence="2">SY-2-3</strain>
    </source>
</reference>
<evidence type="ECO:0000313" key="3">
    <source>
        <dbReference type="Proteomes" id="UP000664405"/>
    </source>
</evidence>
<dbReference type="SUPFAM" id="SSF52266">
    <property type="entry name" value="SGNH hydrolase"/>
    <property type="match status" value="1"/>
</dbReference>
<dbReference type="GO" id="GO:0016788">
    <property type="term" value="F:hydrolase activity, acting on ester bonds"/>
    <property type="evidence" value="ECO:0007669"/>
    <property type="project" value="UniProtKB-ARBA"/>
</dbReference>
<organism evidence="2 3">
    <name type="scientific">Thalassospira povalilytica</name>
    <dbReference type="NCBI Taxonomy" id="732237"/>
    <lineage>
        <taxon>Bacteria</taxon>
        <taxon>Pseudomonadati</taxon>
        <taxon>Pseudomonadota</taxon>
        <taxon>Alphaproteobacteria</taxon>
        <taxon>Rhodospirillales</taxon>
        <taxon>Thalassospiraceae</taxon>
        <taxon>Thalassospira</taxon>
    </lineage>
</organism>
<dbReference type="EMBL" id="JAEKJW010000001">
    <property type="protein sequence ID" value="MBN8195788.1"/>
    <property type="molecule type" value="Genomic_DNA"/>
</dbReference>
<evidence type="ECO:0000256" key="1">
    <source>
        <dbReference type="SAM" id="Phobius"/>
    </source>
</evidence>
<protein>
    <submittedName>
        <fullName evidence="2">Uncharacterized protein</fullName>
    </submittedName>
</protein>
<dbReference type="Gene3D" id="3.40.50.1110">
    <property type="entry name" value="SGNH hydrolase"/>
    <property type="match status" value="1"/>
</dbReference>
<dbReference type="AlphaFoldDB" id="A0A8I1SI52"/>
<comment type="caution">
    <text evidence="2">The sequence shown here is derived from an EMBL/GenBank/DDBJ whole genome shotgun (WGS) entry which is preliminary data.</text>
</comment>
<dbReference type="InterPro" id="IPR036514">
    <property type="entry name" value="SGNH_hydro_sf"/>
</dbReference>
<accession>A0A8I1SI52</accession>